<evidence type="ECO:0000256" key="1">
    <source>
        <dbReference type="SAM" id="SignalP"/>
    </source>
</evidence>
<feature type="signal peptide" evidence="1">
    <location>
        <begin position="1"/>
        <end position="30"/>
    </location>
</feature>
<dbReference type="RefSeq" id="WP_185042852.1">
    <property type="nucleotide sequence ID" value="NZ_BAABFG010000005.1"/>
</dbReference>
<dbReference type="EMBL" id="JACHNB010000001">
    <property type="protein sequence ID" value="MBB4742497.1"/>
    <property type="molecule type" value="Genomic_DNA"/>
</dbReference>
<dbReference type="AlphaFoldDB" id="A0A7W7H261"/>
<evidence type="ECO:0000313" key="3">
    <source>
        <dbReference type="EMBL" id="MBB4742497.1"/>
    </source>
</evidence>
<comment type="caution">
    <text evidence="3">The sequence shown here is derived from an EMBL/GenBank/DDBJ whole genome shotgun (WGS) entry which is preliminary data.</text>
</comment>
<feature type="chain" id="PRO_5031238551" evidence="1">
    <location>
        <begin position="31"/>
        <end position="166"/>
    </location>
</feature>
<dbReference type="InterPro" id="IPR014044">
    <property type="entry name" value="CAP_dom"/>
</dbReference>
<feature type="domain" description="SCP" evidence="2">
    <location>
        <begin position="50"/>
        <end position="164"/>
    </location>
</feature>
<evidence type="ECO:0000259" key="2">
    <source>
        <dbReference type="Pfam" id="PF00188"/>
    </source>
</evidence>
<dbReference type="PANTHER" id="PTHR31157">
    <property type="entry name" value="SCP DOMAIN-CONTAINING PROTEIN"/>
    <property type="match status" value="1"/>
</dbReference>
<dbReference type="Pfam" id="PF00188">
    <property type="entry name" value="CAP"/>
    <property type="match status" value="1"/>
</dbReference>
<dbReference type="Gene3D" id="3.40.33.10">
    <property type="entry name" value="CAP"/>
    <property type="match status" value="1"/>
</dbReference>
<gene>
    <name evidence="3" type="ORF">BJY16_005956</name>
</gene>
<protein>
    <submittedName>
        <fullName evidence="3">Uncharacterized protein YkwD</fullName>
    </submittedName>
</protein>
<keyword evidence="1" id="KW-0732">Signal</keyword>
<dbReference type="Proteomes" id="UP000546162">
    <property type="component" value="Unassembled WGS sequence"/>
</dbReference>
<accession>A0A7W7H261</accession>
<dbReference type="CDD" id="cd05379">
    <property type="entry name" value="CAP_bacterial"/>
    <property type="match status" value="1"/>
</dbReference>
<dbReference type="PANTHER" id="PTHR31157:SF1">
    <property type="entry name" value="SCP DOMAIN-CONTAINING PROTEIN"/>
    <property type="match status" value="1"/>
</dbReference>
<reference evidence="3 4" key="1">
    <citation type="submission" date="2020-08" db="EMBL/GenBank/DDBJ databases">
        <title>Sequencing the genomes of 1000 actinobacteria strains.</title>
        <authorList>
            <person name="Klenk H.-P."/>
        </authorList>
    </citation>
    <scope>NUCLEOTIDE SEQUENCE [LARGE SCALE GENOMIC DNA]</scope>
    <source>
        <strain evidence="3 4">DSM 45809</strain>
    </source>
</reference>
<evidence type="ECO:0000313" key="4">
    <source>
        <dbReference type="Proteomes" id="UP000546162"/>
    </source>
</evidence>
<dbReference type="InterPro" id="IPR035940">
    <property type="entry name" value="CAP_sf"/>
</dbReference>
<proteinExistence type="predicted"/>
<sequence>MRSLLRRFALAALIVPAAAGVMMTASPAEAAPVKAKAKAAEQTLQADIVRLTNVQRTQHGCAALTENAQLTDAARGHSAWMGQTGQFSHTGRGGSNFVVRSKAAGYARPSAENIAWGYRSADEVVGAWMRSPGHRANILNCKSKTVGVGAVYAANGAPYYTQEFGY</sequence>
<keyword evidence="4" id="KW-1185">Reference proteome</keyword>
<dbReference type="SUPFAM" id="SSF55797">
    <property type="entry name" value="PR-1-like"/>
    <property type="match status" value="1"/>
</dbReference>
<organism evidence="3 4">
    <name type="scientific">Actinoplanes octamycinicus</name>
    <dbReference type="NCBI Taxonomy" id="135948"/>
    <lineage>
        <taxon>Bacteria</taxon>
        <taxon>Bacillati</taxon>
        <taxon>Actinomycetota</taxon>
        <taxon>Actinomycetes</taxon>
        <taxon>Micromonosporales</taxon>
        <taxon>Micromonosporaceae</taxon>
        <taxon>Actinoplanes</taxon>
    </lineage>
</organism>
<name>A0A7W7H261_9ACTN</name>